<proteinExistence type="predicted"/>
<evidence type="ECO:0000313" key="1">
    <source>
        <dbReference type="EMBL" id="CAH2087617.1"/>
    </source>
</evidence>
<evidence type="ECO:0000313" key="2">
    <source>
        <dbReference type="Proteomes" id="UP001153954"/>
    </source>
</evidence>
<dbReference type="PANTHER" id="PTHR47027">
    <property type="entry name" value="REVERSE TRANSCRIPTASE DOMAIN-CONTAINING PROTEIN"/>
    <property type="match status" value="1"/>
</dbReference>
<organism evidence="1 2">
    <name type="scientific">Euphydryas editha</name>
    <name type="common">Edith's checkerspot</name>
    <dbReference type="NCBI Taxonomy" id="104508"/>
    <lineage>
        <taxon>Eukaryota</taxon>
        <taxon>Metazoa</taxon>
        <taxon>Ecdysozoa</taxon>
        <taxon>Arthropoda</taxon>
        <taxon>Hexapoda</taxon>
        <taxon>Insecta</taxon>
        <taxon>Pterygota</taxon>
        <taxon>Neoptera</taxon>
        <taxon>Endopterygota</taxon>
        <taxon>Lepidoptera</taxon>
        <taxon>Glossata</taxon>
        <taxon>Ditrysia</taxon>
        <taxon>Papilionoidea</taxon>
        <taxon>Nymphalidae</taxon>
        <taxon>Nymphalinae</taxon>
        <taxon>Euphydryas</taxon>
    </lineage>
</organism>
<name>A0AAU9TP17_EUPED</name>
<accession>A0AAU9TP17</accession>
<dbReference type="Proteomes" id="UP001153954">
    <property type="component" value="Unassembled WGS sequence"/>
</dbReference>
<protein>
    <submittedName>
        <fullName evidence="1">Uncharacterized protein</fullName>
    </submittedName>
</protein>
<dbReference type="EMBL" id="CAKOGL010000006">
    <property type="protein sequence ID" value="CAH2087617.1"/>
    <property type="molecule type" value="Genomic_DNA"/>
</dbReference>
<dbReference type="PANTHER" id="PTHR47027:SF20">
    <property type="entry name" value="REVERSE TRANSCRIPTASE-LIKE PROTEIN WITH RNA-DIRECTED DNA POLYMERASE DOMAIN"/>
    <property type="match status" value="1"/>
</dbReference>
<keyword evidence="2" id="KW-1185">Reference proteome</keyword>
<gene>
    <name evidence="1" type="ORF">EEDITHA_LOCUS3862</name>
</gene>
<reference evidence="1" key="1">
    <citation type="submission" date="2022-03" db="EMBL/GenBank/DDBJ databases">
        <authorList>
            <person name="Tunstrom K."/>
        </authorList>
    </citation>
    <scope>NUCLEOTIDE SEQUENCE</scope>
</reference>
<sequence>MNLEKTKVMLNSHVIPSLITVEGITLEVVHEYVYLGQILQLGKNYFEREADRRIQLCWAAIGKLRHIFSSPIPQSLKTKFFNQCVLHVMTYGAETWIFTVELLHKLKVALSLCIKLFF</sequence>
<dbReference type="AlphaFoldDB" id="A0AAU9TP17"/>
<comment type="caution">
    <text evidence="1">The sequence shown here is derived from an EMBL/GenBank/DDBJ whole genome shotgun (WGS) entry which is preliminary data.</text>
</comment>